<feature type="signal peptide" evidence="5">
    <location>
        <begin position="1"/>
        <end position="26"/>
    </location>
</feature>
<dbReference type="RefSeq" id="WP_090150262.1">
    <property type="nucleotide sequence ID" value="NZ_FNAN01000007.1"/>
</dbReference>
<gene>
    <name evidence="7" type="ORF">SAMN04487996_107157</name>
</gene>
<dbReference type="Gene3D" id="3.20.20.80">
    <property type="entry name" value="Glycosidases"/>
    <property type="match status" value="1"/>
</dbReference>
<accession>A0A1G7G845</accession>
<dbReference type="PANTHER" id="PTHR12631">
    <property type="entry name" value="ALPHA-L-IDURONIDASE"/>
    <property type="match status" value="1"/>
</dbReference>
<dbReference type="OrthoDB" id="9776971at2"/>
<evidence type="ECO:0000256" key="3">
    <source>
        <dbReference type="ARBA" id="ARBA00023295"/>
    </source>
</evidence>
<dbReference type="EMBL" id="FNAN01000007">
    <property type="protein sequence ID" value="SDE84209.1"/>
    <property type="molecule type" value="Genomic_DNA"/>
</dbReference>
<proteinExistence type="inferred from homology"/>
<dbReference type="Proteomes" id="UP000198748">
    <property type="component" value="Unassembled WGS sequence"/>
</dbReference>
<dbReference type="STRING" id="659014.SAMN04487996_107157"/>
<sequence>MFFKKTKLALLHAATLGAALSTPVFSQQQPVSIEVNLAKVKAPMQPIWAFFGYDEPNYTYMKDGKKLLTEIAQFSKVPVYVRAHSLLVTGDGEAALKWGSTNAYTEDAQGKPVYDWKIVDRIFDTYIERGMKPIAQIGFMPQALSSKPEPYRHHWKPGDNYNDIYLGWAYPPNDYNKWAELVFQWVKHSVARYGKKEVESWYWELWNEPNISYWKGTVDEYIKLYDYTADAVKRALPTAKIGGPEVTGPSWDKSQVFMTKFLDHVTAGKNYVTGKTGTPIDFITYHAKGAPKIVDGHVQMNMGTQLRDLDKGFEIVASYPALKKLPIIIGESDPEGCAACSEDVSPQNAYRNGTMYSSYTAASFARKYELAEARGVNLLGAVSWSFEFEDQAWFRGFRDLATNGVDKPVLNVFRMFGMMEGNRVEVKQDLAYDFKRVRDESVRKEADINGIASKSANSAAVMVWNYHDDNVPEPDATVKVNVQGLPQQKMMLYHYRIDKENSNSYEVWKAMGSPKQPTAEQIKQLEKAGQLALLTSPQWIEPKNGNTTIEMQLPRQGVSFLHFKW</sequence>
<keyword evidence="8" id="KW-1185">Reference proteome</keyword>
<dbReference type="InterPro" id="IPR051923">
    <property type="entry name" value="Glycosyl_Hydrolase_39"/>
</dbReference>
<dbReference type="GO" id="GO:0004553">
    <property type="term" value="F:hydrolase activity, hydrolyzing O-glycosyl compounds"/>
    <property type="evidence" value="ECO:0007669"/>
    <property type="project" value="InterPro"/>
</dbReference>
<dbReference type="PRINTS" id="PR00745">
    <property type="entry name" value="GLHYDRLASE39"/>
</dbReference>
<dbReference type="PANTHER" id="PTHR12631:SF8">
    <property type="entry name" value="ALPHA-L-IDURONIDASE"/>
    <property type="match status" value="1"/>
</dbReference>
<comment type="similarity">
    <text evidence="1">Belongs to the glycosyl hydrolase 39 family.</text>
</comment>
<dbReference type="InterPro" id="IPR049166">
    <property type="entry name" value="GH39_cat"/>
</dbReference>
<dbReference type="SUPFAM" id="SSF51445">
    <property type="entry name" value="(Trans)glycosidases"/>
    <property type="match status" value="1"/>
</dbReference>
<dbReference type="InterPro" id="IPR017853">
    <property type="entry name" value="GH"/>
</dbReference>
<dbReference type="Pfam" id="PF01229">
    <property type="entry name" value="Glyco_hydro_39"/>
    <property type="match status" value="1"/>
</dbReference>
<feature type="domain" description="Glycosyl hydrolases family 39 N-terminal catalytic" evidence="6">
    <location>
        <begin position="32"/>
        <end position="528"/>
    </location>
</feature>
<dbReference type="InterPro" id="IPR000514">
    <property type="entry name" value="Glyco_hydro_39"/>
</dbReference>
<name>A0A1G7G845_9BACT</name>
<evidence type="ECO:0000256" key="4">
    <source>
        <dbReference type="PIRSR" id="PIRSR600514-1"/>
    </source>
</evidence>
<keyword evidence="2" id="KW-0378">Hydrolase</keyword>
<evidence type="ECO:0000313" key="8">
    <source>
        <dbReference type="Proteomes" id="UP000198748"/>
    </source>
</evidence>
<dbReference type="Gene3D" id="2.60.40.1500">
    <property type="entry name" value="Glycosyl hydrolase domain, family 39"/>
    <property type="match status" value="1"/>
</dbReference>
<reference evidence="8" key="1">
    <citation type="submission" date="2016-10" db="EMBL/GenBank/DDBJ databases">
        <authorList>
            <person name="Varghese N."/>
            <person name="Submissions S."/>
        </authorList>
    </citation>
    <scope>NUCLEOTIDE SEQUENCE [LARGE SCALE GENOMIC DNA]</scope>
    <source>
        <strain evidence="8">DSM 25329</strain>
    </source>
</reference>
<evidence type="ECO:0000256" key="1">
    <source>
        <dbReference type="ARBA" id="ARBA00008875"/>
    </source>
</evidence>
<evidence type="ECO:0000259" key="6">
    <source>
        <dbReference type="Pfam" id="PF01229"/>
    </source>
</evidence>
<protein>
    <submittedName>
        <fullName evidence="7">Xylan 1,4-beta-xylosidase</fullName>
    </submittedName>
</protein>
<evidence type="ECO:0000313" key="7">
    <source>
        <dbReference type="EMBL" id="SDE84209.1"/>
    </source>
</evidence>
<feature type="chain" id="PRO_5011706822" evidence="5">
    <location>
        <begin position="27"/>
        <end position="565"/>
    </location>
</feature>
<evidence type="ECO:0000256" key="2">
    <source>
        <dbReference type="ARBA" id="ARBA00022801"/>
    </source>
</evidence>
<keyword evidence="5" id="KW-0732">Signal</keyword>
<keyword evidence="3" id="KW-0326">Glycosidase</keyword>
<evidence type="ECO:0000256" key="5">
    <source>
        <dbReference type="SAM" id="SignalP"/>
    </source>
</evidence>
<feature type="active site" description="Proton donor" evidence="4">
    <location>
        <position position="208"/>
    </location>
</feature>
<dbReference type="AlphaFoldDB" id="A0A1G7G845"/>
<organism evidence="7 8">
    <name type="scientific">Dyadobacter soli</name>
    <dbReference type="NCBI Taxonomy" id="659014"/>
    <lineage>
        <taxon>Bacteria</taxon>
        <taxon>Pseudomonadati</taxon>
        <taxon>Bacteroidota</taxon>
        <taxon>Cytophagia</taxon>
        <taxon>Cytophagales</taxon>
        <taxon>Spirosomataceae</taxon>
        <taxon>Dyadobacter</taxon>
    </lineage>
</organism>
<dbReference type="GO" id="GO:0005975">
    <property type="term" value="P:carbohydrate metabolic process"/>
    <property type="evidence" value="ECO:0007669"/>
    <property type="project" value="InterPro"/>
</dbReference>
<dbReference type="SUPFAM" id="SSF51011">
    <property type="entry name" value="Glycosyl hydrolase domain"/>
    <property type="match status" value="1"/>
</dbReference>